<comment type="caution">
    <text evidence="2">The sequence shown here is derived from an EMBL/GenBank/DDBJ whole genome shotgun (WGS) entry which is preliminary data.</text>
</comment>
<evidence type="ECO:0000313" key="4">
    <source>
        <dbReference type="Proteomes" id="UP000541610"/>
    </source>
</evidence>
<sequence>MDLQRYHHAATSSEGRSRTYRLCGLLKSRPDGADQTSATERQLRLLMAKEMVRRREVEQARDRLMNKIATEMATEMTTEMTTEMALEMAARKASEMAVVVASEIPWVGGGLWTSDAQALEKQYSTLRNRYSAQALELARAETEIDELTRKLKKYKRRARDNSTGFWSIFSRWLWPA</sequence>
<name>A0A7J6PQ01_PEROL</name>
<protein>
    <submittedName>
        <fullName evidence="2">Uncharacterized protein</fullName>
    </submittedName>
</protein>
<dbReference type="AlphaFoldDB" id="A0A7J6PQ01"/>
<dbReference type="Proteomes" id="UP000541610">
    <property type="component" value="Unassembled WGS sequence"/>
</dbReference>
<keyword evidence="1" id="KW-0175">Coiled coil</keyword>
<feature type="coiled-coil region" evidence="1">
    <location>
        <begin position="116"/>
        <end position="157"/>
    </location>
</feature>
<proteinExistence type="predicted"/>
<evidence type="ECO:0000313" key="3">
    <source>
        <dbReference type="EMBL" id="KAF4714103.1"/>
    </source>
</evidence>
<gene>
    <name evidence="2" type="ORF">FOZ60_000003</name>
    <name evidence="3" type="ORF">FOZ62_032114</name>
</gene>
<evidence type="ECO:0000313" key="5">
    <source>
        <dbReference type="Proteomes" id="UP000574390"/>
    </source>
</evidence>
<dbReference type="EMBL" id="JABANP010000001">
    <property type="protein sequence ID" value="KAF4697651.1"/>
    <property type="molecule type" value="Genomic_DNA"/>
</dbReference>
<accession>A0A7J6PQ01</accession>
<reference evidence="4 5" key="1">
    <citation type="submission" date="2020-04" db="EMBL/GenBank/DDBJ databases">
        <title>Perkinsus olseni comparative genomics.</title>
        <authorList>
            <person name="Bogema D.R."/>
        </authorList>
    </citation>
    <scope>NUCLEOTIDE SEQUENCE [LARGE SCALE GENOMIC DNA]</scope>
    <source>
        <strain evidence="2">00978-12</strain>
        <strain evidence="3">ATCC PRA-205</strain>
    </source>
</reference>
<dbReference type="Proteomes" id="UP000574390">
    <property type="component" value="Unassembled WGS sequence"/>
</dbReference>
<evidence type="ECO:0000256" key="1">
    <source>
        <dbReference type="SAM" id="Coils"/>
    </source>
</evidence>
<evidence type="ECO:0000313" key="2">
    <source>
        <dbReference type="EMBL" id="KAF4697651.1"/>
    </source>
</evidence>
<dbReference type="EMBL" id="JABANM010025744">
    <property type="protein sequence ID" value="KAF4714103.1"/>
    <property type="molecule type" value="Genomic_DNA"/>
</dbReference>
<organism evidence="2 4">
    <name type="scientific">Perkinsus olseni</name>
    <name type="common">Perkinsus atlanticus</name>
    <dbReference type="NCBI Taxonomy" id="32597"/>
    <lineage>
        <taxon>Eukaryota</taxon>
        <taxon>Sar</taxon>
        <taxon>Alveolata</taxon>
        <taxon>Perkinsozoa</taxon>
        <taxon>Perkinsea</taxon>
        <taxon>Perkinsida</taxon>
        <taxon>Perkinsidae</taxon>
        <taxon>Perkinsus</taxon>
    </lineage>
</organism>